<dbReference type="Proteomes" id="UP000295645">
    <property type="component" value="Unassembled WGS sequence"/>
</dbReference>
<proteinExistence type="predicted"/>
<name>A0A4R3YGN2_9GAMM</name>
<keyword evidence="2" id="KW-1185">Reference proteome</keyword>
<sequence>MRVHRIGWVLLMLPVVYVSSCTYTSITGNRAYERLQVGDSKDTVIRLFGARFVRETDDHPFTKYDNRQCQSPCVERLWFENKLAFYEEAWSVDLDKAGVVLDKGSYTMP</sequence>
<evidence type="ECO:0000313" key="1">
    <source>
        <dbReference type="EMBL" id="TCV91417.1"/>
    </source>
</evidence>
<comment type="caution">
    <text evidence="1">The sequence shown here is derived from an EMBL/GenBank/DDBJ whole genome shotgun (WGS) entry which is preliminary data.</text>
</comment>
<reference evidence="1 2" key="1">
    <citation type="submission" date="2019-03" db="EMBL/GenBank/DDBJ databases">
        <title>Above-ground endophytic microbial communities from plants in different locations in the United States.</title>
        <authorList>
            <person name="Frank C."/>
        </authorList>
    </citation>
    <scope>NUCLEOTIDE SEQUENCE [LARGE SCALE GENOMIC DNA]</scope>
    <source>
        <strain evidence="1 2">LP_13_YM</strain>
    </source>
</reference>
<accession>A0A4R3YGN2</accession>
<dbReference type="EMBL" id="SMCS01000011">
    <property type="protein sequence ID" value="TCV91417.1"/>
    <property type="molecule type" value="Genomic_DNA"/>
</dbReference>
<gene>
    <name evidence="1" type="ORF">EC912_11110</name>
</gene>
<protein>
    <submittedName>
        <fullName evidence="1">Uncharacterized protein</fullName>
    </submittedName>
</protein>
<dbReference type="RefSeq" id="WP_132147172.1">
    <property type="nucleotide sequence ID" value="NZ_SMCS01000011.1"/>
</dbReference>
<evidence type="ECO:0000313" key="2">
    <source>
        <dbReference type="Proteomes" id="UP000295645"/>
    </source>
</evidence>
<organism evidence="1 2">
    <name type="scientific">Luteibacter rhizovicinus</name>
    <dbReference type="NCBI Taxonomy" id="242606"/>
    <lineage>
        <taxon>Bacteria</taxon>
        <taxon>Pseudomonadati</taxon>
        <taxon>Pseudomonadota</taxon>
        <taxon>Gammaproteobacteria</taxon>
        <taxon>Lysobacterales</taxon>
        <taxon>Rhodanobacteraceae</taxon>
        <taxon>Luteibacter</taxon>
    </lineage>
</organism>
<dbReference type="OrthoDB" id="5958408at2"/>
<dbReference type="AlphaFoldDB" id="A0A4R3YGN2"/>